<proteinExistence type="predicted"/>
<protein>
    <recommendedName>
        <fullName evidence="4">Glycosyltransferase RgtA/B/C/D-like domain-containing protein</fullName>
    </recommendedName>
</protein>
<evidence type="ECO:0000313" key="3">
    <source>
        <dbReference type="Proteomes" id="UP000464954"/>
    </source>
</evidence>
<dbReference type="Proteomes" id="UP000464954">
    <property type="component" value="Chromosome"/>
</dbReference>
<organism evidence="2 3">
    <name type="scientific">Tichowtungia aerotolerans</name>
    <dbReference type="NCBI Taxonomy" id="2697043"/>
    <lineage>
        <taxon>Bacteria</taxon>
        <taxon>Pseudomonadati</taxon>
        <taxon>Kiritimatiellota</taxon>
        <taxon>Tichowtungiia</taxon>
        <taxon>Tichowtungiales</taxon>
        <taxon>Tichowtungiaceae</taxon>
        <taxon>Tichowtungia</taxon>
    </lineage>
</organism>
<keyword evidence="1" id="KW-1133">Transmembrane helix</keyword>
<dbReference type="EMBL" id="CP047593">
    <property type="protein sequence ID" value="QHI70204.1"/>
    <property type="molecule type" value="Genomic_DNA"/>
</dbReference>
<feature type="transmembrane region" description="Helical" evidence="1">
    <location>
        <begin position="154"/>
        <end position="176"/>
    </location>
</feature>
<dbReference type="AlphaFoldDB" id="A0A6P1MCB3"/>
<keyword evidence="3" id="KW-1185">Reference proteome</keyword>
<accession>A0A6P1MCB3</accession>
<sequence length="578" mass="63571">MNRRINFTLLIVFAAASLWCADGLMRKNDQAAILAGAVDLARGQIQPWSAYYQFDKTYVLYGVAGAILKAVPGADPVTAANIGLALIFWTSLAVFIARSRERLSPAVLLCVLASPAVLFNTSYVNSSVLSSAFLLLCGAFVFRTDRLSSWLAALFYFLAVGSRSDVILLLPLLLWLGTPIPESGNFREWFSNLWKTDARTSLPFSNLWKLTVAGIGALILGPIFAGGAGMALDPFFNWKMVAGYTVFGFGAAGMLWGVQLVGLGRLVVKNRAVWPVLYGSAGLLALLIPVLFFLPQLHAPRYFWRGCEAVLLLSVTGRLPQLNRRWVAIFALAAVLPLLVGVRLPQLNQPQLTVTSPTCFPSGDGFYPMGAYGSFLWRLHHADVESIDHNQRVWTAARQTVFQPLENGTVPVLYTPMSGYLLLSASLRGQIAVRASFEELPAIGFYVDSRSLMRDDPKNPVGALNRILDMPVEFVSPESDGIGILRVGTGRREWGAQTKLLSRCFNGNEYLVYPADQVRPGDRNFIFFSKKDFTGARYDSLSGLYWSGKYPAAVRTDIFFAQAVLPSWMSLQAFKGTD</sequence>
<reference evidence="2 3" key="1">
    <citation type="submission" date="2020-01" db="EMBL/GenBank/DDBJ databases">
        <title>Ponticoccus aerotolerans gen. nov., sp. nov., an anaerobic bacterium and proposal of Ponticoccusceae fam. nov., Ponticoccusles ord. nov. and Ponticoccuse classis nov. in the phylum Kiritimatiellaeota.</title>
        <authorList>
            <person name="Zhou L.Y."/>
            <person name="Du Z.J."/>
        </authorList>
    </citation>
    <scope>NUCLEOTIDE SEQUENCE [LARGE SCALE GENOMIC DNA]</scope>
    <source>
        <strain evidence="2 3">S-5007</strain>
    </source>
</reference>
<evidence type="ECO:0000313" key="2">
    <source>
        <dbReference type="EMBL" id="QHI70204.1"/>
    </source>
</evidence>
<name>A0A6P1MCB3_9BACT</name>
<feature type="transmembrane region" description="Helical" evidence="1">
    <location>
        <begin position="126"/>
        <end position="142"/>
    </location>
</feature>
<feature type="transmembrane region" description="Helical" evidence="1">
    <location>
        <begin position="78"/>
        <end position="96"/>
    </location>
</feature>
<dbReference type="KEGG" id="taer:GT409_12390"/>
<gene>
    <name evidence="2" type="ORF">GT409_12390</name>
</gene>
<feature type="transmembrane region" description="Helical" evidence="1">
    <location>
        <begin position="326"/>
        <end position="344"/>
    </location>
</feature>
<feature type="transmembrane region" description="Helical" evidence="1">
    <location>
        <begin position="272"/>
        <end position="294"/>
    </location>
</feature>
<feature type="transmembrane region" description="Helical" evidence="1">
    <location>
        <begin position="244"/>
        <end position="266"/>
    </location>
</feature>
<keyword evidence="1" id="KW-0812">Transmembrane</keyword>
<keyword evidence="1" id="KW-0472">Membrane</keyword>
<dbReference type="RefSeq" id="WP_160629382.1">
    <property type="nucleotide sequence ID" value="NZ_CP047593.1"/>
</dbReference>
<feature type="transmembrane region" description="Helical" evidence="1">
    <location>
        <begin position="103"/>
        <end position="120"/>
    </location>
</feature>
<evidence type="ECO:0008006" key="4">
    <source>
        <dbReference type="Google" id="ProtNLM"/>
    </source>
</evidence>
<evidence type="ECO:0000256" key="1">
    <source>
        <dbReference type="SAM" id="Phobius"/>
    </source>
</evidence>
<feature type="transmembrane region" description="Helical" evidence="1">
    <location>
        <begin position="210"/>
        <end position="232"/>
    </location>
</feature>